<dbReference type="GO" id="GO:0016791">
    <property type="term" value="F:phosphatase activity"/>
    <property type="evidence" value="ECO:0007669"/>
    <property type="project" value="UniProtKB-ARBA"/>
</dbReference>
<evidence type="ECO:0000259" key="2">
    <source>
        <dbReference type="PROSITE" id="PS50056"/>
    </source>
</evidence>
<dbReference type="PANTHER" id="PTHR43883:SF1">
    <property type="entry name" value="GLUCONOKINASE"/>
    <property type="match status" value="1"/>
</dbReference>
<keyword evidence="4" id="KW-1185">Reference proteome</keyword>
<sequence length="995" mass="111176">MDTRMCRGYLGVFGPKIDDVSKEYTQALIDQYGNRNLQLKRDEFHITILSRDELQILRSNGTLSSKELSAIPKLDQLNADLEKTNTSLVVYGLGTNRKGVYWVTVTWASGQRFRAQLGLPPKQFHITLTSVDEHDIDKGPSSVIWIQPSLPFVKAILGRSDLDSTSSSQTDSLASFAYGLLAQYELAIAQSAAELLAMSDPTNPRNLICLGDISIQRDRWKLAMLCFGSALKSHTVDLINTDLKTDRISTYCLKQLRRSAEFTDWGTIFATANSPSDKMASEEFDELPTMPILRGYLCQPWPVSLRQYLQSIYEKSDSNQSPQRTLNSRTRVFTLVLHKPNSPVMPIRGAEDWPSPRDNEIADLVASLDIAEHALPNIPNLGLPPRSPPRDLSVYLRYTLPRFFSWMIPFYMALMSTPRNADDIAALVSPAIGIRHVLTLTEESPLPETWFHQVATDRIRHTHVPIPNYMPPTIEQMDIIIRRIHEPDGSPVLVHCGGGKGRAGTVAACYLAAFGFGPIPRNASDATPAMSANEAITKIRLIRPGSIETTHQEEFVSSWVSALWKRNKLLIPRTLEPYATPLLTEGSVSPDADLLILCGLPGSGKSWFSQAIVRRGGFTGKDPRGSRNPTHSWRIVSQDESRSRATCETDISRSGQTGSRAILDRCNPTSEERQLWIKLASWAQHPVLVWFDYELQLCIDRAQDRESHPTLTPGPRVRTAVASMKRSFQTPSNWKLEGFQGFAHITSFEASIELCRLLCPVGISKFPRTAHILDLGGAKGDDIIEAPSSAGSIPIRADEAVIITEKIDGANLGFSLSPLRELRVQNRSHYVNSQDHPQFKKLDSWISSHRENLYAVLDRDTAFPERYVLYGEWMAATHSIPYASLDDLFYAFDLFDRATNTFASRKVLEATLIGTSIRLTPVICADKAIPTNDMLAKMVQQESRFYPGPVEGIYLKVETESVVRQRGKVVRADFIAGSEHWGKGEMKWNVVLGLS</sequence>
<dbReference type="Gene3D" id="3.30.470.30">
    <property type="entry name" value="DNA ligase/mRNA capping enzyme"/>
    <property type="match status" value="1"/>
</dbReference>
<dbReference type="OrthoDB" id="432447at2759"/>
<dbReference type="Pfam" id="PF09414">
    <property type="entry name" value="RNA_ligase"/>
    <property type="match status" value="1"/>
</dbReference>
<dbReference type="InterPro" id="IPR021122">
    <property type="entry name" value="RNA_ligase_dom_REL/Rnl2"/>
</dbReference>
<dbReference type="FunFam" id="3.90.190.10:FF:000157">
    <property type="entry name" value="Protein-tyrosine phosphatase"/>
    <property type="match status" value="1"/>
</dbReference>
<gene>
    <name evidence="3" type="ORF">RSOLAG1IB_09263</name>
</gene>
<dbReference type="SUPFAM" id="SSF52799">
    <property type="entry name" value="(Phosphotyrosine protein) phosphatases II"/>
    <property type="match status" value="1"/>
</dbReference>
<dbReference type="EMBL" id="LN679140">
    <property type="protein sequence ID" value="CEL59991.1"/>
    <property type="molecule type" value="Genomic_DNA"/>
</dbReference>
<dbReference type="InterPro" id="IPR057023">
    <property type="entry name" value="PTP-SAK"/>
</dbReference>
<dbReference type="STRING" id="1108050.A0A0B7FPW1"/>
<dbReference type="InterPro" id="IPR029021">
    <property type="entry name" value="Prot-tyrosine_phosphatase-like"/>
</dbReference>
<protein>
    <submittedName>
        <fullName evidence="3">Dual specificity protein phosphatase 23</fullName>
    </submittedName>
</protein>
<dbReference type="InterPro" id="IPR000387">
    <property type="entry name" value="Tyr_Pase_dom"/>
</dbReference>
<dbReference type="InterPro" id="IPR003595">
    <property type="entry name" value="Tyr_Pase_cat"/>
</dbReference>
<dbReference type="PANTHER" id="PTHR43883">
    <property type="entry name" value="SLR0207 PROTEIN"/>
    <property type="match status" value="1"/>
</dbReference>
<organism evidence="3 4">
    <name type="scientific">Thanatephorus cucumeris (strain AG1-IB / isolate 7/3/14)</name>
    <name type="common">Lettuce bottom rot fungus</name>
    <name type="synonym">Rhizoctonia solani</name>
    <dbReference type="NCBI Taxonomy" id="1108050"/>
    <lineage>
        <taxon>Eukaryota</taxon>
        <taxon>Fungi</taxon>
        <taxon>Dikarya</taxon>
        <taxon>Basidiomycota</taxon>
        <taxon>Agaricomycotina</taxon>
        <taxon>Agaricomycetes</taxon>
        <taxon>Cantharellales</taxon>
        <taxon>Ceratobasidiaceae</taxon>
        <taxon>Rhizoctonia</taxon>
        <taxon>Rhizoctonia solani AG-1</taxon>
    </lineage>
</organism>
<accession>A0A0B7FPW1</accession>
<name>A0A0B7FPW1_THACB</name>
<dbReference type="SUPFAM" id="SSF52540">
    <property type="entry name" value="P-loop containing nucleoside triphosphate hydrolases"/>
    <property type="match status" value="1"/>
</dbReference>
<feature type="domain" description="Tyrosine specific protein phosphatases" evidence="2">
    <location>
        <begin position="471"/>
        <end position="554"/>
    </location>
</feature>
<dbReference type="InterPro" id="IPR054498">
    <property type="entry name" value="2H-SAK"/>
</dbReference>
<proteinExistence type="predicted"/>
<dbReference type="SMART" id="SM00404">
    <property type="entry name" value="PTPc_motif"/>
    <property type="match status" value="1"/>
</dbReference>
<reference evidence="3 4" key="1">
    <citation type="submission" date="2014-11" db="EMBL/GenBank/DDBJ databases">
        <authorList>
            <person name="Wibberg Daniel"/>
        </authorList>
    </citation>
    <scope>NUCLEOTIDE SEQUENCE [LARGE SCALE GENOMIC DNA]</scope>
    <source>
        <strain evidence="3">Rhizoctonia solani AG1-IB 7/3/14</strain>
    </source>
</reference>
<dbReference type="SUPFAM" id="SSF56091">
    <property type="entry name" value="DNA ligase/mRNA capping enzyme, catalytic domain"/>
    <property type="match status" value="1"/>
</dbReference>
<evidence type="ECO:0000313" key="4">
    <source>
        <dbReference type="Proteomes" id="UP000059188"/>
    </source>
</evidence>
<dbReference type="Proteomes" id="UP000059188">
    <property type="component" value="Unassembled WGS sequence"/>
</dbReference>
<keyword evidence="1" id="KW-0378">Hydrolase</keyword>
<dbReference type="Gene3D" id="3.40.50.300">
    <property type="entry name" value="P-loop containing nucleotide triphosphate hydrolases"/>
    <property type="match status" value="1"/>
</dbReference>
<dbReference type="InterPro" id="IPR052732">
    <property type="entry name" value="Cell-binding_unc_protein"/>
</dbReference>
<evidence type="ECO:0000256" key="1">
    <source>
        <dbReference type="ARBA" id="ARBA00022801"/>
    </source>
</evidence>
<dbReference type="Pfam" id="PF13671">
    <property type="entry name" value="AAA_33"/>
    <property type="match status" value="1"/>
</dbReference>
<dbReference type="PROSITE" id="PS50056">
    <property type="entry name" value="TYR_PHOSPHATASE_2"/>
    <property type="match status" value="1"/>
</dbReference>
<dbReference type="AlphaFoldDB" id="A0A0B7FPW1"/>
<evidence type="ECO:0000313" key="3">
    <source>
        <dbReference type="EMBL" id="CEL59991.1"/>
    </source>
</evidence>
<dbReference type="Gene3D" id="3.90.190.10">
    <property type="entry name" value="Protein tyrosine phosphatase superfamily"/>
    <property type="match status" value="1"/>
</dbReference>
<dbReference type="GO" id="GO:0140096">
    <property type="term" value="F:catalytic activity, acting on a protein"/>
    <property type="evidence" value="ECO:0007669"/>
    <property type="project" value="UniProtKB-ARBA"/>
</dbReference>
<dbReference type="Pfam" id="PF22547">
    <property type="entry name" value="2H-SAK"/>
    <property type="match status" value="1"/>
</dbReference>
<dbReference type="Pfam" id="PF22784">
    <property type="entry name" value="PTP-SAK"/>
    <property type="match status" value="1"/>
</dbReference>
<dbReference type="InterPro" id="IPR027417">
    <property type="entry name" value="P-loop_NTPase"/>
</dbReference>
<dbReference type="CDD" id="cd14504">
    <property type="entry name" value="DUSP23"/>
    <property type="match status" value="1"/>
</dbReference>